<dbReference type="InterPro" id="IPR003034">
    <property type="entry name" value="SAP_dom"/>
</dbReference>
<evidence type="ECO:0000313" key="4">
    <source>
        <dbReference type="Proteomes" id="UP001165065"/>
    </source>
</evidence>
<feature type="region of interest" description="Disordered" evidence="1">
    <location>
        <begin position="99"/>
        <end position="125"/>
    </location>
</feature>
<evidence type="ECO:0000313" key="3">
    <source>
        <dbReference type="EMBL" id="GMI26213.1"/>
    </source>
</evidence>
<proteinExistence type="predicted"/>
<feature type="region of interest" description="Disordered" evidence="1">
    <location>
        <begin position="1"/>
        <end position="69"/>
    </location>
</feature>
<protein>
    <recommendedName>
        <fullName evidence="2">SAP domain-containing protein</fullName>
    </recommendedName>
</protein>
<dbReference type="EMBL" id="BRYA01000625">
    <property type="protein sequence ID" value="GMI26213.1"/>
    <property type="molecule type" value="Genomic_DNA"/>
</dbReference>
<feature type="compositionally biased region" description="Acidic residues" evidence="1">
    <location>
        <begin position="101"/>
        <end position="125"/>
    </location>
</feature>
<comment type="caution">
    <text evidence="3">The sequence shown here is derived from an EMBL/GenBank/DDBJ whole genome shotgun (WGS) entry which is preliminary data.</text>
</comment>
<feature type="compositionally biased region" description="Acidic residues" evidence="1">
    <location>
        <begin position="23"/>
        <end position="66"/>
    </location>
</feature>
<reference evidence="4" key="1">
    <citation type="journal article" date="2023" name="Commun. Biol.">
        <title>Genome analysis of Parmales, the sister group of diatoms, reveals the evolutionary specialization of diatoms from phago-mixotrophs to photoautotrophs.</title>
        <authorList>
            <person name="Ban H."/>
            <person name="Sato S."/>
            <person name="Yoshikawa S."/>
            <person name="Yamada K."/>
            <person name="Nakamura Y."/>
            <person name="Ichinomiya M."/>
            <person name="Sato N."/>
            <person name="Blanc-Mathieu R."/>
            <person name="Endo H."/>
            <person name="Kuwata A."/>
            <person name="Ogata H."/>
        </authorList>
    </citation>
    <scope>NUCLEOTIDE SEQUENCE [LARGE SCALE GENOMIC DNA]</scope>
</reference>
<organism evidence="3 4">
    <name type="scientific">Triparma columacea</name>
    <dbReference type="NCBI Taxonomy" id="722753"/>
    <lineage>
        <taxon>Eukaryota</taxon>
        <taxon>Sar</taxon>
        <taxon>Stramenopiles</taxon>
        <taxon>Ochrophyta</taxon>
        <taxon>Bolidophyceae</taxon>
        <taxon>Parmales</taxon>
        <taxon>Triparmaceae</taxon>
        <taxon>Triparma</taxon>
    </lineage>
</organism>
<dbReference type="Gene3D" id="1.10.720.30">
    <property type="entry name" value="SAP domain"/>
    <property type="match status" value="1"/>
</dbReference>
<dbReference type="Proteomes" id="UP001165065">
    <property type="component" value="Unassembled WGS sequence"/>
</dbReference>
<dbReference type="InterPro" id="IPR036361">
    <property type="entry name" value="SAP_dom_sf"/>
</dbReference>
<evidence type="ECO:0000259" key="2">
    <source>
        <dbReference type="PROSITE" id="PS50800"/>
    </source>
</evidence>
<dbReference type="Pfam" id="PF02037">
    <property type="entry name" value="SAP"/>
    <property type="match status" value="1"/>
</dbReference>
<keyword evidence="4" id="KW-1185">Reference proteome</keyword>
<dbReference type="PROSITE" id="PS50800">
    <property type="entry name" value="SAP"/>
    <property type="match status" value="1"/>
</dbReference>
<dbReference type="SUPFAM" id="SSF68906">
    <property type="entry name" value="SAP domain"/>
    <property type="match status" value="1"/>
</dbReference>
<dbReference type="SMART" id="SM00513">
    <property type="entry name" value="SAP"/>
    <property type="match status" value="1"/>
</dbReference>
<dbReference type="OrthoDB" id="198677at2759"/>
<name>A0A9W7FZJ1_9STRA</name>
<sequence>MSKRKSEGGDNIIEVLDPNNLDVVDDVSEVLEESDSAAEEEEEEEEEEVEEEEEEVVEESSSEDSVDLTMLKVKELRELLKTKGLNTTGKKAELVERLQQAEEEEEEEVELEVEEEEEEYEEEEPWFSYRACEDDDGGEYITPLALFCGAGESGFGEASIRSLWTDTVTKYLEGATLDSLLNGLNGSSLFGRGSSKLTFDKNTNHPTIQQQLFLHEDYHSKYSQGIGYCSMLPLHFAIVANSPAIVKKMLQMMQEEDSDTLYKELLDNTSRGSEWGESFAEGTPLHMALGSNEDLELISLLITLCPQALFRPLEYPPGCPTIPLFKITTNTDTEIRDFVSRKTNFWYLMDTKVDHCVSNLVASVERRGLGDSLVGEAAAFYRVWADFKARPGLFLFERIMAYASWGDMGEERLTSCNNGAIEGEEGYDSDEPKSWRFDADTVFVVDDFKDAADISDY</sequence>
<accession>A0A9W7FZJ1</accession>
<evidence type="ECO:0000256" key="1">
    <source>
        <dbReference type="SAM" id="MobiDB-lite"/>
    </source>
</evidence>
<feature type="domain" description="SAP" evidence="2">
    <location>
        <begin position="68"/>
        <end position="102"/>
    </location>
</feature>
<gene>
    <name evidence="3" type="ORF">TrCOL_g3038</name>
</gene>
<dbReference type="AlphaFoldDB" id="A0A9W7FZJ1"/>